<reference evidence="1" key="1">
    <citation type="journal article" date="2015" name="Nature">
        <title>Complex archaea that bridge the gap between prokaryotes and eukaryotes.</title>
        <authorList>
            <person name="Spang A."/>
            <person name="Saw J.H."/>
            <person name="Jorgensen S.L."/>
            <person name="Zaremba-Niedzwiedzka K."/>
            <person name="Martijn J."/>
            <person name="Lind A.E."/>
            <person name="van Eijk R."/>
            <person name="Schleper C."/>
            <person name="Guy L."/>
            <person name="Ettema T.J."/>
        </authorList>
    </citation>
    <scope>NUCLEOTIDE SEQUENCE</scope>
</reference>
<sequence length="117" mass="12981">MALGADLLLRREQIAKQFVDFPVETALGFGAFVAGGAIAKGLLSGLTSQKVLLASKRPFILERKLPLKEKPITPFSETFKVEVKFKIDENAIKTFAVQNLRKRGVNFNQLSDINKSF</sequence>
<dbReference type="EMBL" id="LAZR01029624">
    <property type="protein sequence ID" value="KKL59022.1"/>
    <property type="molecule type" value="Genomic_DNA"/>
</dbReference>
<evidence type="ECO:0000313" key="1">
    <source>
        <dbReference type="EMBL" id="KKL59022.1"/>
    </source>
</evidence>
<dbReference type="AlphaFoldDB" id="A0A0F9G6Z0"/>
<organism evidence="1">
    <name type="scientific">marine sediment metagenome</name>
    <dbReference type="NCBI Taxonomy" id="412755"/>
    <lineage>
        <taxon>unclassified sequences</taxon>
        <taxon>metagenomes</taxon>
        <taxon>ecological metagenomes</taxon>
    </lineage>
</organism>
<accession>A0A0F9G6Z0</accession>
<name>A0A0F9G6Z0_9ZZZZ</name>
<gene>
    <name evidence="1" type="ORF">LCGC14_2219500</name>
</gene>
<proteinExistence type="predicted"/>
<comment type="caution">
    <text evidence="1">The sequence shown here is derived from an EMBL/GenBank/DDBJ whole genome shotgun (WGS) entry which is preliminary data.</text>
</comment>
<protein>
    <submittedName>
        <fullName evidence="1">Uncharacterized protein</fullName>
    </submittedName>
</protein>